<dbReference type="Proteomes" id="UP000831390">
    <property type="component" value="Chromosome"/>
</dbReference>
<dbReference type="GO" id="GO:0016301">
    <property type="term" value="F:kinase activity"/>
    <property type="evidence" value="ECO:0007669"/>
    <property type="project" value="UniProtKB-KW"/>
</dbReference>
<evidence type="ECO:0000256" key="4">
    <source>
        <dbReference type="ARBA" id="ARBA00022679"/>
    </source>
</evidence>
<keyword evidence="10" id="KW-1185">Reference proteome</keyword>
<keyword evidence="5 9" id="KW-0418">Kinase</keyword>
<dbReference type="EMBL" id="CP094534">
    <property type="protein sequence ID" value="UOE32541.1"/>
    <property type="molecule type" value="Genomic_DNA"/>
</dbReference>
<evidence type="ECO:0000256" key="1">
    <source>
        <dbReference type="ARBA" id="ARBA00000085"/>
    </source>
</evidence>
<reference evidence="9 10" key="1">
    <citation type="submission" date="2022-03" db="EMBL/GenBank/DDBJ databases">
        <title>Hymenobactersp. isolated from the air.</title>
        <authorList>
            <person name="Won M."/>
            <person name="Kwon S.-W."/>
        </authorList>
    </citation>
    <scope>NUCLEOTIDE SEQUENCE [LARGE SCALE GENOMIC DNA]</scope>
    <source>
        <strain evidence="9 10">KACC 22596</strain>
    </source>
</reference>
<sequence>MKRRIRSIFGLMVACMLGINGFQGYWLYNTYQLTASQFARTAREALTTVVQSHQLGMARQFVDREGGSKSRIMVFQNTDDEGHFNRMVVRQGKGDDTARNSRPDVLVQRAVGTTDMPSDMDLSNIKEIRVQRLGVPGAARPGTSDTLVRKLSRLIINNWAGSKPVNLRQLTADYHRELRLRGADATLVLDTLSLPLRRTGASPAAALDRMPARAGYTVKTPPVSLNPFQELYVRASFQPPTSYILRAMGGLLTGSMLLLALTTGCFWLMLSTILRQKKLSDVKNDFINNMTHELKTPLATVSAAVEALQNFGALNDPAKTQTYLSISRTELQRLSDLVEKVLNIAADERQPLALRPEPVLPGELVAEIVARHQLQATKPVTFDVQVAPAGPVQVDPLHMGNVVNNLIDNAIKYSGAAVAITIRSRQDAPGWHLSVADDGPGIAPGYQAAIFDQFFRVPTGNLHNVKGFGLGLYYVRQVVERHGGRISVQSEPGRGSRFEVWIPQG</sequence>
<keyword evidence="7" id="KW-1133">Transmembrane helix</keyword>
<dbReference type="Pfam" id="PF00512">
    <property type="entry name" value="HisKA"/>
    <property type="match status" value="1"/>
</dbReference>
<keyword evidence="7" id="KW-0472">Membrane</keyword>
<feature type="transmembrane region" description="Helical" evidence="7">
    <location>
        <begin position="243"/>
        <end position="270"/>
    </location>
</feature>
<proteinExistence type="predicted"/>
<dbReference type="InterPro" id="IPR036097">
    <property type="entry name" value="HisK_dim/P_sf"/>
</dbReference>
<dbReference type="RefSeq" id="WP_243511333.1">
    <property type="nucleotide sequence ID" value="NZ_CP094534.1"/>
</dbReference>
<dbReference type="Pfam" id="PF02518">
    <property type="entry name" value="HATPase_c"/>
    <property type="match status" value="1"/>
</dbReference>
<dbReference type="InterPro" id="IPR036890">
    <property type="entry name" value="HATPase_C_sf"/>
</dbReference>
<evidence type="ECO:0000256" key="7">
    <source>
        <dbReference type="SAM" id="Phobius"/>
    </source>
</evidence>
<keyword evidence="3" id="KW-0597">Phosphoprotein</keyword>
<accession>A0ABY4B052</accession>
<dbReference type="PANTHER" id="PTHR43711">
    <property type="entry name" value="TWO-COMPONENT HISTIDINE KINASE"/>
    <property type="match status" value="1"/>
</dbReference>
<evidence type="ECO:0000256" key="3">
    <source>
        <dbReference type="ARBA" id="ARBA00022553"/>
    </source>
</evidence>
<name>A0ABY4B052_9BACT</name>
<dbReference type="InterPro" id="IPR004358">
    <property type="entry name" value="Sig_transdc_His_kin-like_C"/>
</dbReference>
<keyword evidence="6" id="KW-0902">Two-component regulatory system</keyword>
<dbReference type="InterPro" id="IPR050736">
    <property type="entry name" value="Sensor_HK_Regulatory"/>
</dbReference>
<dbReference type="SMART" id="SM00387">
    <property type="entry name" value="HATPase_c"/>
    <property type="match status" value="1"/>
</dbReference>
<keyword evidence="4" id="KW-0808">Transferase</keyword>
<evidence type="ECO:0000256" key="5">
    <source>
        <dbReference type="ARBA" id="ARBA00022777"/>
    </source>
</evidence>
<keyword evidence="7" id="KW-0812">Transmembrane</keyword>
<dbReference type="CDD" id="cd00075">
    <property type="entry name" value="HATPase"/>
    <property type="match status" value="1"/>
</dbReference>
<dbReference type="CDD" id="cd00082">
    <property type="entry name" value="HisKA"/>
    <property type="match status" value="1"/>
</dbReference>
<evidence type="ECO:0000313" key="9">
    <source>
        <dbReference type="EMBL" id="UOE32541.1"/>
    </source>
</evidence>
<dbReference type="PANTHER" id="PTHR43711:SF1">
    <property type="entry name" value="HISTIDINE KINASE 1"/>
    <property type="match status" value="1"/>
</dbReference>
<dbReference type="PRINTS" id="PR00344">
    <property type="entry name" value="BCTRLSENSOR"/>
</dbReference>
<evidence type="ECO:0000256" key="6">
    <source>
        <dbReference type="ARBA" id="ARBA00023012"/>
    </source>
</evidence>
<dbReference type="Gene3D" id="1.10.287.130">
    <property type="match status" value="1"/>
</dbReference>
<dbReference type="SUPFAM" id="SSF47384">
    <property type="entry name" value="Homodimeric domain of signal transducing histidine kinase"/>
    <property type="match status" value="1"/>
</dbReference>
<dbReference type="InterPro" id="IPR005467">
    <property type="entry name" value="His_kinase_dom"/>
</dbReference>
<gene>
    <name evidence="9" type="ORF">MTP16_15550</name>
</gene>
<evidence type="ECO:0000313" key="10">
    <source>
        <dbReference type="Proteomes" id="UP000831390"/>
    </source>
</evidence>
<feature type="transmembrane region" description="Helical" evidence="7">
    <location>
        <begin position="7"/>
        <end position="28"/>
    </location>
</feature>
<dbReference type="Gene3D" id="3.30.565.10">
    <property type="entry name" value="Histidine kinase-like ATPase, C-terminal domain"/>
    <property type="match status" value="1"/>
</dbReference>
<comment type="catalytic activity">
    <reaction evidence="1">
        <text>ATP + protein L-histidine = ADP + protein N-phospho-L-histidine.</text>
        <dbReference type="EC" id="2.7.13.3"/>
    </reaction>
</comment>
<feature type="domain" description="Histidine kinase" evidence="8">
    <location>
        <begin position="289"/>
        <end position="505"/>
    </location>
</feature>
<protein>
    <recommendedName>
        <fullName evidence="2">histidine kinase</fullName>
        <ecNumber evidence="2">2.7.13.3</ecNumber>
    </recommendedName>
</protein>
<dbReference type="SMART" id="SM00388">
    <property type="entry name" value="HisKA"/>
    <property type="match status" value="1"/>
</dbReference>
<organism evidence="9 10">
    <name type="scientific">Hymenobacter monticola</name>
    <dbReference type="NCBI Taxonomy" id="1705399"/>
    <lineage>
        <taxon>Bacteria</taxon>
        <taxon>Pseudomonadati</taxon>
        <taxon>Bacteroidota</taxon>
        <taxon>Cytophagia</taxon>
        <taxon>Cytophagales</taxon>
        <taxon>Hymenobacteraceae</taxon>
        <taxon>Hymenobacter</taxon>
    </lineage>
</organism>
<dbReference type="EC" id="2.7.13.3" evidence="2"/>
<dbReference type="PROSITE" id="PS50109">
    <property type="entry name" value="HIS_KIN"/>
    <property type="match status" value="1"/>
</dbReference>
<evidence type="ECO:0000259" key="8">
    <source>
        <dbReference type="PROSITE" id="PS50109"/>
    </source>
</evidence>
<dbReference type="SUPFAM" id="SSF55874">
    <property type="entry name" value="ATPase domain of HSP90 chaperone/DNA topoisomerase II/histidine kinase"/>
    <property type="match status" value="1"/>
</dbReference>
<dbReference type="InterPro" id="IPR003594">
    <property type="entry name" value="HATPase_dom"/>
</dbReference>
<dbReference type="InterPro" id="IPR003661">
    <property type="entry name" value="HisK_dim/P_dom"/>
</dbReference>
<evidence type="ECO:0000256" key="2">
    <source>
        <dbReference type="ARBA" id="ARBA00012438"/>
    </source>
</evidence>